<dbReference type="InterPro" id="IPR023796">
    <property type="entry name" value="Serpin_dom"/>
</dbReference>
<keyword evidence="1" id="KW-0646">Protease inhibitor</keyword>
<dbReference type="AlphaFoldDB" id="A3EXM3"/>
<dbReference type="InterPro" id="IPR042178">
    <property type="entry name" value="Serpin_sf_1"/>
</dbReference>
<dbReference type="Pfam" id="PF00079">
    <property type="entry name" value="Serpin"/>
    <property type="match status" value="1"/>
</dbReference>
<sequence length="253" mass="28213">NPSQATATINKWVSDNTRNRIPKIFEKDVPSNTQILLASALYFNGKWANSFPYYTTSPATFHTPNGQINVETMSNTDDLGYLSNDDLQYEVISIPFSLHEFSMEIFLPYSNNSLKSVVNALTSEQHKQTIDSLRTTHVKYLIPRLKFRWSRQINEHLTKLGLKQIFQTAQLDNMIDNIAAVSDVTHAAEIDVNEKGATASVVTMIGAVGSSGPGPIRKKVIFHANRPFLFTISHKKTATILFTGVVQNPANIS</sequence>
<dbReference type="SUPFAM" id="SSF56574">
    <property type="entry name" value="Serpins"/>
    <property type="match status" value="1"/>
</dbReference>
<protein>
    <submittedName>
        <fullName evidence="5">Serine protease inhibitor-like protein</fullName>
    </submittedName>
</protein>
<dbReference type="PANTHER" id="PTHR11461:SF357">
    <property type="entry name" value="SERINE PROTEASE INHIBITOR 27A"/>
    <property type="match status" value="1"/>
</dbReference>
<reference evidence="5" key="1">
    <citation type="submission" date="2006-10" db="EMBL/GenBank/DDBJ databases">
        <title>Expressed genes of the pink hibiscus mealybug, Maconellicoccus hirsutus.</title>
        <authorList>
            <person name="Hunter W.B."/>
            <person name="Hunnicutt L.E."/>
        </authorList>
    </citation>
    <scope>NUCLEOTIDE SEQUENCE</scope>
</reference>
<dbReference type="SMART" id="SM00093">
    <property type="entry name" value="SERPIN"/>
    <property type="match status" value="1"/>
</dbReference>
<feature type="domain" description="Serpin" evidence="4">
    <location>
        <begin position="1"/>
        <end position="249"/>
    </location>
</feature>
<dbReference type="Gene3D" id="2.30.39.10">
    <property type="entry name" value="Alpha-1-antitrypsin, domain 1"/>
    <property type="match status" value="1"/>
</dbReference>
<organism evidence="5">
    <name type="scientific">Maconellicoccus hirsutus</name>
    <name type="common">Pink hibiscus mealybug</name>
    <dbReference type="NCBI Taxonomy" id="177089"/>
    <lineage>
        <taxon>Eukaryota</taxon>
        <taxon>Metazoa</taxon>
        <taxon>Ecdysozoa</taxon>
        <taxon>Arthropoda</taxon>
        <taxon>Hexapoda</taxon>
        <taxon>Insecta</taxon>
        <taxon>Pterygota</taxon>
        <taxon>Neoptera</taxon>
        <taxon>Paraneoptera</taxon>
        <taxon>Hemiptera</taxon>
        <taxon>Sternorrhyncha</taxon>
        <taxon>Coccoidea</taxon>
        <taxon>Pseudococcidae</taxon>
        <taxon>Maconellicoccus</taxon>
    </lineage>
</organism>
<dbReference type="InterPro" id="IPR036186">
    <property type="entry name" value="Serpin_sf"/>
</dbReference>
<accession>A3EXM3</accession>
<proteinExistence type="evidence at transcript level"/>
<dbReference type="PANTHER" id="PTHR11461">
    <property type="entry name" value="SERINE PROTEASE INHIBITOR, SERPIN"/>
    <property type="match status" value="1"/>
</dbReference>
<evidence type="ECO:0000256" key="3">
    <source>
        <dbReference type="RuleBase" id="RU000411"/>
    </source>
</evidence>
<dbReference type="InterPro" id="IPR042185">
    <property type="entry name" value="Serpin_sf_2"/>
</dbReference>
<evidence type="ECO:0000256" key="1">
    <source>
        <dbReference type="ARBA" id="ARBA00022690"/>
    </source>
</evidence>
<evidence type="ECO:0000256" key="2">
    <source>
        <dbReference type="ARBA" id="ARBA00022900"/>
    </source>
</evidence>
<dbReference type="PROSITE" id="PS00284">
    <property type="entry name" value="SERPIN"/>
    <property type="match status" value="1"/>
</dbReference>
<evidence type="ECO:0000313" key="5">
    <source>
        <dbReference type="EMBL" id="ABN11933.1"/>
    </source>
</evidence>
<dbReference type="EMBL" id="EF091941">
    <property type="protein sequence ID" value="ABN11933.1"/>
    <property type="molecule type" value="mRNA"/>
</dbReference>
<dbReference type="InterPro" id="IPR023795">
    <property type="entry name" value="Serpin_CS"/>
</dbReference>
<dbReference type="GO" id="GO:0004867">
    <property type="term" value="F:serine-type endopeptidase inhibitor activity"/>
    <property type="evidence" value="ECO:0007669"/>
    <property type="project" value="UniProtKB-KW"/>
</dbReference>
<dbReference type="GO" id="GO:0005615">
    <property type="term" value="C:extracellular space"/>
    <property type="evidence" value="ECO:0007669"/>
    <property type="project" value="InterPro"/>
</dbReference>
<evidence type="ECO:0000259" key="4">
    <source>
        <dbReference type="SMART" id="SM00093"/>
    </source>
</evidence>
<dbReference type="Gene3D" id="3.30.497.10">
    <property type="entry name" value="Antithrombin, subunit I, domain 2"/>
    <property type="match status" value="1"/>
</dbReference>
<keyword evidence="2" id="KW-0722">Serine protease inhibitor</keyword>
<feature type="non-terminal residue" evidence="5">
    <location>
        <position position="1"/>
    </location>
</feature>
<name>A3EXM3_MACHI</name>
<dbReference type="InterPro" id="IPR000215">
    <property type="entry name" value="Serpin_fam"/>
</dbReference>
<comment type="similarity">
    <text evidence="3">Belongs to the serpin family.</text>
</comment>
<dbReference type="CDD" id="cd00172">
    <property type="entry name" value="serpin"/>
    <property type="match status" value="1"/>
</dbReference>